<evidence type="ECO:0000256" key="8">
    <source>
        <dbReference type="ARBA" id="ARBA00023186"/>
    </source>
</evidence>
<dbReference type="Gene3D" id="2.60.260.20">
    <property type="entry name" value="Urease metallochaperone UreE, N-terminal domain"/>
    <property type="match status" value="2"/>
</dbReference>
<dbReference type="SMART" id="SM00271">
    <property type="entry name" value="DnaJ"/>
    <property type="match status" value="1"/>
</dbReference>
<dbReference type="Gene3D" id="1.10.287.110">
    <property type="entry name" value="DnaJ domain"/>
    <property type="match status" value="1"/>
</dbReference>
<gene>
    <name evidence="11" type="primary">dnaJ</name>
    <name evidence="15" type="ORF">A3J48_04655</name>
</gene>
<evidence type="ECO:0000256" key="4">
    <source>
        <dbReference type="ARBA" id="ARBA00022737"/>
    </source>
</evidence>
<comment type="domain">
    <text evidence="11">The J domain is necessary and sufficient to stimulate DnaK ATPase activity. Zinc center 1 plays an important role in the autonomous, DnaK-independent chaperone activity of DnaJ. Zinc center 2 is essential for interaction with DnaK and for DnaJ activity.</text>
</comment>
<dbReference type="InterPro" id="IPR001305">
    <property type="entry name" value="HSP_DnaJ_Cys-rich_dom"/>
</dbReference>
<keyword evidence="7 11" id="KW-0346">Stress response</keyword>
<accession>A0A1F5P6R0</accession>
<evidence type="ECO:0000259" key="13">
    <source>
        <dbReference type="PROSITE" id="PS50076"/>
    </source>
</evidence>
<dbReference type="PANTHER" id="PTHR43096:SF48">
    <property type="entry name" value="CHAPERONE PROTEIN DNAJ"/>
    <property type="match status" value="1"/>
</dbReference>
<dbReference type="CDD" id="cd06257">
    <property type="entry name" value="DnaJ"/>
    <property type="match status" value="1"/>
</dbReference>
<feature type="domain" description="J" evidence="13">
    <location>
        <begin position="4"/>
        <end position="66"/>
    </location>
</feature>
<feature type="binding site" evidence="11">
    <location>
        <position position="171"/>
    </location>
    <ligand>
        <name>Zn(2+)</name>
        <dbReference type="ChEBI" id="CHEBI:29105"/>
        <label>2</label>
    </ligand>
</feature>
<comment type="function">
    <text evidence="11">Participates actively in the response to hyperosmotic and heat shock by preventing the aggregation of stress-denatured proteins and by disaggregating proteins, also in an autonomous, DnaK-independent fashion. Unfolded proteins bind initially to DnaJ; upon interaction with the DnaJ-bound protein, DnaK hydrolyzes its bound ATP, resulting in the formation of a stable complex. GrpE releases ADP from DnaK; ATP binding to DnaK triggers the release of the substrate protein, thus completing the reaction cycle. Several rounds of ATP-dependent interactions between DnaJ, DnaK and GrpE are required for fully efficient folding. Also involved, together with DnaK and GrpE, in the DNA replication of plasmids through activation of initiation proteins.</text>
</comment>
<evidence type="ECO:0000313" key="16">
    <source>
        <dbReference type="Proteomes" id="UP000176786"/>
    </source>
</evidence>
<feature type="repeat" description="CXXCXGXG motif" evidence="11">
    <location>
        <begin position="211"/>
        <end position="218"/>
    </location>
</feature>
<dbReference type="HAMAP" id="MF_01152">
    <property type="entry name" value="DnaJ"/>
    <property type="match status" value="1"/>
</dbReference>
<feature type="binding site" evidence="11">
    <location>
        <position position="197"/>
    </location>
    <ligand>
        <name>Zn(2+)</name>
        <dbReference type="ChEBI" id="CHEBI:29105"/>
        <label>2</label>
    </ligand>
</feature>
<dbReference type="Pfam" id="PF00684">
    <property type="entry name" value="DnaJ_CXXCXGXG"/>
    <property type="match status" value="1"/>
</dbReference>
<dbReference type="CDD" id="cd10719">
    <property type="entry name" value="DnaJ_zf"/>
    <property type="match status" value="1"/>
</dbReference>
<dbReference type="NCBIfam" id="NF008035">
    <property type="entry name" value="PRK10767.1"/>
    <property type="match status" value="1"/>
</dbReference>
<dbReference type="Proteomes" id="UP000176786">
    <property type="component" value="Unassembled WGS sequence"/>
</dbReference>
<dbReference type="GO" id="GO:0009408">
    <property type="term" value="P:response to heat"/>
    <property type="evidence" value="ECO:0007669"/>
    <property type="project" value="InterPro"/>
</dbReference>
<evidence type="ECO:0000256" key="1">
    <source>
        <dbReference type="ARBA" id="ARBA00022490"/>
    </source>
</evidence>
<evidence type="ECO:0000256" key="12">
    <source>
        <dbReference type="PROSITE-ProRule" id="PRU00546"/>
    </source>
</evidence>
<feature type="repeat" description="CXXCXGXG motif" evidence="11">
    <location>
        <begin position="154"/>
        <end position="161"/>
    </location>
</feature>
<dbReference type="GO" id="GO:0005524">
    <property type="term" value="F:ATP binding"/>
    <property type="evidence" value="ECO:0007669"/>
    <property type="project" value="InterPro"/>
</dbReference>
<dbReference type="SUPFAM" id="SSF57938">
    <property type="entry name" value="DnaJ/Hsp40 cysteine-rich domain"/>
    <property type="match status" value="1"/>
</dbReference>
<comment type="similarity">
    <text evidence="9 11">Belongs to the DnaJ family.</text>
</comment>
<comment type="caution">
    <text evidence="15">The sequence shown here is derived from an EMBL/GenBank/DDBJ whole genome shotgun (WGS) entry which is preliminary data.</text>
</comment>
<organism evidence="15 16">
    <name type="scientific">Candidatus Doudnabacteria bacterium RIFCSPHIGHO2_02_FULL_46_11</name>
    <dbReference type="NCBI Taxonomy" id="1817832"/>
    <lineage>
        <taxon>Bacteria</taxon>
        <taxon>Candidatus Doudnaibacteriota</taxon>
    </lineage>
</organism>
<feature type="binding site" evidence="11">
    <location>
        <position position="214"/>
    </location>
    <ligand>
        <name>Zn(2+)</name>
        <dbReference type="ChEBI" id="CHEBI:29105"/>
        <label>1</label>
    </ligand>
</feature>
<evidence type="ECO:0000256" key="6">
    <source>
        <dbReference type="ARBA" id="ARBA00022833"/>
    </source>
</evidence>
<evidence type="ECO:0000256" key="10">
    <source>
        <dbReference type="ARBA" id="ARBA00067609"/>
    </source>
</evidence>
<dbReference type="PROSITE" id="PS50076">
    <property type="entry name" value="DNAJ_2"/>
    <property type="match status" value="1"/>
</dbReference>
<evidence type="ECO:0000256" key="5">
    <source>
        <dbReference type="ARBA" id="ARBA00022771"/>
    </source>
</evidence>
<keyword evidence="1 11" id="KW-0963">Cytoplasm</keyword>
<dbReference type="InterPro" id="IPR012724">
    <property type="entry name" value="DnaJ"/>
</dbReference>
<dbReference type="AlphaFoldDB" id="A0A1F5P6R0"/>
<dbReference type="PRINTS" id="PR00625">
    <property type="entry name" value="JDOMAIN"/>
</dbReference>
<keyword evidence="2 11" id="KW-0235">DNA replication</keyword>
<dbReference type="STRING" id="1817832.A3J48_04655"/>
<feature type="binding site" evidence="11">
    <location>
        <position position="211"/>
    </location>
    <ligand>
        <name>Zn(2+)</name>
        <dbReference type="ChEBI" id="CHEBI:29105"/>
        <label>1</label>
    </ligand>
</feature>
<dbReference type="InterPro" id="IPR036869">
    <property type="entry name" value="J_dom_sf"/>
</dbReference>
<dbReference type="GO" id="GO:0005737">
    <property type="term" value="C:cytoplasm"/>
    <property type="evidence" value="ECO:0007669"/>
    <property type="project" value="UniProtKB-SubCell"/>
</dbReference>
<dbReference type="CDD" id="cd10747">
    <property type="entry name" value="DnaJ_C"/>
    <property type="match status" value="1"/>
</dbReference>
<keyword evidence="5 11" id="KW-0863">Zinc-finger</keyword>
<dbReference type="Gene3D" id="2.10.230.10">
    <property type="entry name" value="Heat shock protein DnaJ, cysteine-rich domain"/>
    <property type="match status" value="1"/>
</dbReference>
<dbReference type="NCBIfam" id="TIGR02349">
    <property type="entry name" value="DnaJ_bact"/>
    <property type="match status" value="1"/>
</dbReference>
<keyword evidence="8 11" id="KW-0143">Chaperone</keyword>
<dbReference type="InterPro" id="IPR002939">
    <property type="entry name" value="DnaJ_C"/>
</dbReference>
<evidence type="ECO:0000256" key="7">
    <source>
        <dbReference type="ARBA" id="ARBA00023016"/>
    </source>
</evidence>
<dbReference type="SUPFAM" id="SSF49493">
    <property type="entry name" value="HSP40/DnaJ peptide-binding domain"/>
    <property type="match status" value="2"/>
</dbReference>
<dbReference type="GO" id="GO:0006260">
    <property type="term" value="P:DNA replication"/>
    <property type="evidence" value="ECO:0007669"/>
    <property type="project" value="UniProtKB-KW"/>
</dbReference>
<sequence length="362" mass="39550">MAKDYYEILGVPRTASPDEVKKAYRKLAHQHHPDTGKGDEARFKEVNEAYSVIGNADKRSQYDRFGNADFSSAAAGSRAGGSQGGGFQDFEDIFQGFGGFADFGDIFSDVFGGGRGRRAARDRGIDVETRIGITFTESFYGVEKEITITKFDACLRCKGSGAEPGKSVITCPRCHGQGSIRTTQNTIFGSMAVSQVCDRCGGMGKVPEEPCKECSGSGREKRPKTVRIKIPAGIDNGNRIRIAGEGEVGYLGSAPGDLYLRVFVEPDPRFRREGDDIYSQVTISFPRAALGEKMETDTVEGRVELKIPAGTQSGSVFRLRSLGMPRLNRSGRGDQFVTVNVEVPRKLSREQKKLLEELKELS</sequence>
<evidence type="ECO:0000259" key="14">
    <source>
        <dbReference type="PROSITE" id="PS51188"/>
    </source>
</evidence>
<comment type="subcellular location">
    <subcellularLocation>
        <location evidence="11">Cytoplasm</location>
    </subcellularLocation>
</comment>
<dbReference type="GO" id="GO:0031072">
    <property type="term" value="F:heat shock protein binding"/>
    <property type="evidence" value="ECO:0007669"/>
    <property type="project" value="InterPro"/>
</dbReference>
<feature type="repeat" description="CXXCXGXG motif" evidence="11">
    <location>
        <begin position="171"/>
        <end position="178"/>
    </location>
</feature>
<feature type="domain" description="CR-type" evidence="14">
    <location>
        <begin position="141"/>
        <end position="223"/>
    </location>
</feature>
<comment type="cofactor">
    <cofactor evidence="11">
        <name>Zn(2+)</name>
        <dbReference type="ChEBI" id="CHEBI:29105"/>
    </cofactor>
    <text evidence="11">Binds 2 Zn(2+) ions per monomer.</text>
</comment>
<feature type="zinc finger region" description="CR-type" evidence="12">
    <location>
        <begin position="141"/>
        <end position="223"/>
    </location>
</feature>
<feature type="repeat" description="CXXCXGXG motif" evidence="11">
    <location>
        <begin position="197"/>
        <end position="204"/>
    </location>
</feature>
<feature type="binding site" evidence="11">
    <location>
        <position position="174"/>
    </location>
    <ligand>
        <name>Zn(2+)</name>
        <dbReference type="ChEBI" id="CHEBI:29105"/>
        <label>2</label>
    </ligand>
</feature>
<dbReference type="InterPro" id="IPR001623">
    <property type="entry name" value="DnaJ_domain"/>
</dbReference>
<dbReference type="Pfam" id="PF00226">
    <property type="entry name" value="DnaJ"/>
    <property type="match status" value="1"/>
</dbReference>
<feature type="binding site" evidence="11">
    <location>
        <position position="154"/>
    </location>
    <ligand>
        <name>Zn(2+)</name>
        <dbReference type="ChEBI" id="CHEBI:29105"/>
        <label>1</label>
    </ligand>
</feature>
<dbReference type="GO" id="GO:0008270">
    <property type="term" value="F:zinc ion binding"/>
    <property type="evidence" value="ECO:0007669"/>
    <property type="project" value="UniProtKB-UniRule"/>
</dbReference>
<evidence type="ECO:0000256" key="3">
    <source>
        <dbReference type="ARBA" id="ARBA00022723"/>
    </source>
</evidence>
<evidence type="ECO:0000313" key="15">
    <source>
        <dbReference type="EMBL" id="OGE85579.1"/>
    </source>
</evidence>
<feature type="binding site" evidence="11">
    <location>
        <position position="157"/>
    </location>
    <ligand>
        <name>Zn(2+)</name>
        <dbReference type="ChEBI" id="CHEBI:29105"/>
        <label>1</label>
    </ligand>
</feature>
<keyword evidence="6 11" id="KW-0862">Zinc</keyword>
<evidence type="ECO:0000256" key="9">
    <source>
        <dbReference type="ARBA" id="ARBA00061004"/>
    </source>
</evidence>
<dbReference type="EMBL" id="MFES01000025">
    <property type="protein sequence ID" value="OGE85579.1"/>
    <property type="molecule type" value="Genomic_DNA"/>
</dbReference>
<dbReference type="SUPFAM" id="SSF46565">
    <property type="entry name" value="Chaperone J-domain"/>
    <property type="match status" value="1"/>
</dbReference>
<dbReference type="GO" id="GO:0051082">
    <property type="term" value="F:unfolded protein binding"/>
    <property type="evidence" value="ECO:0007669"/>
    <property type="project" value="UniProtKB-UniRule"/>
</dbReference>
<evidence type="ECO:0000256" key="2">
    <source>
        <dbReference type="ARBA" id="ARBA00022705"/>
    </source>
</evidence>
<dbReference type="FunFam" id="2.10.230.10:FF:000002">
    <property type="entry name" value="Molecular chaperone DnaJ"/>
    <property type="match status" value="1"/>
</dbReference>
<keyword evidence="4 11" id="KW-0677">Repeat</keyword>
<dbReference type="Pfam" id="PF01556">
    <property type="entry name" value="DnaJ_C"/>
    <property type="match status" value="1"/>
</dbReference>
<protein>
    <recommendedName>
        <fullName evidence="10 11">Chaperone protein DnaJ</fullName>
    </recommendedName>
</protein>
<dbReference type="InterPro" id="IPR036410">
    <property type="entry name" value="HSP_DnaJ_Cys-rich_dom_sf"/>
</dbReference>
<feature type="binding site" evidence="11">
    <location>
        <position position="200"/>
    </location>
    <ligand>
        <name>Zn(2+)</name>
        <dbReference type="ChEBI" id="CHEBI:29105"/>
        <label>2</label>
    </ligand>
</feature>
<name>A0A1F5P6R0_9BACT</name>
<dbReference type="PROSITE" id="PS51188">
    <property type="entry name" value="ZF_CR"/>
    <property type="match status" value="1"/>
</dbReference>
<evidence type="ECO:0000256" key="11">
    <source>
        <dbReference type="HAMAP-Rule" id="MF_01152"/>
    </source>
</evidence>
<comment type="subunit">
    <text evidence="11">Homodimer.</text>
</comment>
<reference evidence="15 16" key="1">
    <citation type="journal article" date="2016" name="Nat. Commun.">
        <title>Thousands of microbial genomes shed light on interconnected biogeochemical processes in an aquifer system.</title>
        <authorList>
            <person name="Anantharaman K."/>
            <person name="Brown C.T."/>
            <person name="Hug L.A."/>
            <person name="Sharon I."/>
            <person name="Castelle C.J."/>
            <person name="Probst A.J."/>
            <person name="Thomas B.C."/>
            <person name="Singh A."/>
            <person name="Wilkins M.J."/>
            <person name="Karaoz U."/>
            <person name="Brodie E.L."/>
            <person name="Williams K.H."/>
            <person name="Hubbard S.S."/>
            <person name="Banfield J.F."/>
        </authorList>
    </citation>
    <scope>NUCLEOTIDE SEQUENCE [LARGE SCALE GENOMIC DNA]</scope>
</reference>
<dbReference type="PANTHER" id="PTHR43096">
    <property type="entry name" value="DNAJ HOMOLOG 1, MITOCHONDRIAL-RELATED"/>
    <property type="match status" value="1"/>
</dbReference>
<dbReference type="FunFam" id="2.60.260.20:FF:000005">
    <property type="entry name" value="Chaperone protein dnaJ 1, mitochondrial"/>
    <property type="match status" value="1"/>
</dbReference>
<keyword evidence="3 11" id="KW-0479">Metal-binding</keyword>
<dbReference type="GO" id="GO:0042026">
    <property type="term" value="P:protein refolding"/>
    <property type="evidence" value="ECO:0007669"/>
    <property type="project" value="TreeGrafter"/>
</dbReference>
<dbReference type="InterPro" id="IPR008971">
    <property type="entry name" value="HSP40/DnaJ_pept-bd"/>
</dbReference>
<proteinExistence type="inferred from homology"/>